<feature type="transmembrane region" description="Helical" evidence="9">
    <location>
        <begin position="156"/>
        <end position="179"/>
    </location>
</feature>
<evidence type="ECO:0000313" key="11">
    <source>
        <dbReference type="Proteomes" id="UP000010301"/>
    </source>
</evidence>
<dbReference type="GO" id="GO:0015820">
    <property type="term" value="P:L-leucine transport"/>
    <property type="evidence" value="ECO:0007669"/>
    <property type="project" value="TreeGrafter"/>
</dbReference>
<dbReference type="PANTHER" id="PTHR30588">
    <property type="entry name" value="BRANCHED-CHAIN AMINO ACID TRANSPORT SYSTEM 2 CARRIER PROTEIN"/>
    <property type="match status" value="1"/>
</dbReference>
<protein>
    <submittedName>
        <fullName evidence="10">Branched-chain amino acid transport system II carrier protein</fullName>
    </submittedName>
</protein>
<keyword evidence="11" id="KW-1185">Reference proteome</keyword>
<dbReference type="GO" id="GO:0005886">
    <property type="term" value="C:plasma membrane"/>
    <property type="evidence" value="ECO:0007669"/>
    <property type="project" value="UniProtKB-SubCell"/>
</dbReference>
<comment type="similarity">
    <text evidence="2">Belongs to the branched chain amino acid transporter family.</text>
</comment>
<dbReference type="STRING" id="525245.HMPREF0044_1466"/>
<dbReference type="RefSeq" id="WP_006546925.1">
    <property type="nucleotide sequence ID" value="NZ_DS999544.1"/>
</dbReference>
<evidence type="ECO:0000256" key="2">
    <source>
        <dbReference type="ARBA" id="ARBA00008540"/>
    </source>
</evidence>
<feature type="transmembrane region" description="Helical" evidence="9">
    <location>
        <begin position="351"/>
        <end position="369"/>
    </location>
</feature>
<reference evidence="10 11" key="1">
    <citation type="submission" date="2009-01" db="EMBL/GenBank/DDBJ databases">
        <authorList>
            <person name="Qin X."/>
            <person name="Bachman B."/>
            <person name="Battles P."/>
            <person name="Bell A."/>
            <person name="Bess C."/>
            <person name="Bickham C."/>
            <person name="Chaboub L."/>
            <person name="Chen D."/>
            <person name="Coyle M."/>
            <person name="Deiros D.R."/>
            <person name="Dinh H."/>
            <person name="Forbes L."/>
            <person name="Fowler G."/>
            <person name="Francisco L."/>
            <person name="Fu Q."/>
            <person name="Gubbala S."/>
            <person name="Hale W."/>
            <person name="Han Y."/>
            <person name="Hemphill L."/>
            <person name="Highlander S.K."/>
            <person name="Hirani K."/>
            <person name="Hogues M."/>
            <person name="Jackson L."/>
            <person name="Jakkamsetti A."/>
            <person name="Javaid M."/>
            <person name="Jiang H."/>
            <person name="Korchina V."/>
            <person name="Kovar C."/>
            <person name="Lara F."/>
            <person name="Lee S."/>
            <person name="Mata R."/>
            <person name="Mathew T."/>
            <person name="Moen C."/>
            <person name="Morales K."/>
            <person name="Munidasa M."/>
            <person name="Nazareth L."/>
            <person name="Ngo R."/>
            <person name="Nguyen L."/>
            <person name="Okwuonu G."/>
            <person name="Ongeri F."/>
            <person name="Patil S."/>
            <person name="Petrosino J."/>
            <person name="Pham C."/>
            <person name="Pham P."/>
            <person name="Pu L.-L."/>
            <person name="Puazo M."/>
            <person name="Raj R."/>
            <person name="Reid J."/>
            <person name="Rouhana J."/>
            <person name="Saada N."/>
            <person name="Shang Y."/>
            <person name="Simmons D."/>
            <person name="Thornton R."/>
            <person name="Warren J."/>
            <person name="Weissenberger G."/>
            <person name="Zhang J."/>
            <person name="Zhang L."/>
            <person name="Zhou C."/>
            <person name="Zhu D."/>
            <person name="Muzny D."/>
            <person name="Worley K."/>
            <person name="Gibbs R."/>
        </authorList>
    </citation>
    <scope>NUCLEOTIDE SEQUENCE [LARGE SCALE GENOMIC DNA]</scope>
    <source>
        <strain evidence="10 11">DSM 15436</strain>
    </source>
</reference>
<feature type="transmembrane region" description="Helical" evidence="9">
    <location>
        <begin position="79"/>
        <end position="98"/>
    </location>
</feature>
<dbReference type="eggNOG" id="COG1114">
    <property type="taxonomic scope" value="Bacteria"/>
</dbReference>
<gene>
    <name evidence="10" type="primary">brnQ</name>
    <name evidence="10" type="ORF">HMPREF0044_1466</name>
</gene>
<evidence type="ECO:0000256" key="3">
    <source>
        <dbReference type="ARBA" id="ARBA00022448"/>
    </source>
</evidence>
<sequence>MPKHNPRVILVIGLALFALYFGAGNLIFPVMLGAEAGNSLTPAMIGLIFTAVVLPVLSLLALATASGGITGIASRIGKIPGLLFTSVIFLSTGMLYAIPRVATVSFEMAVKPVLTLINKPMADSVVTVPLYMLFFLTLATILTIRPGKMTQVIGGWLTPALLALLTILIIGVIWVQPVVNVEPAGDFATAPLASGLVQGYFTMDAIASLVFGAIVIDAFRRRGYTNDQQIFGGVALSGVVAGLALALVYVGLAEVGQRAVIEGETNGAQVLANAATAIFGSYGQVLFGFIVLLACLTTTVGLLSASVKYFSQLIPHVSETQVLVVHLLVSYILANLGLSAILGFVAPLNQLIYPVVIAIVVVTLLEAFFDFPFNWSYRTTAGLAASVALFEALWSTQFAVFAGFRDWLDYLPAGPLHLPWIAPALVGLAVGVFVDHRLSKREA</sequence>
<feature type="transmembrane region" description="Helical" evidence="9">
    <location>
        <begin position="416"/>
        <end position="434"/>
    </location>
</feature>
<dbReference type="GO" id="GO:0015188">
    <property type="term" value="F:L-isoleucine transmembrane transporter activity"/>
    <property type="evidence" value="ECO:0007669"/>
    <property type="project" value="TreeGrafter"/>
</dbReference>
<feature type="transmembrane region" description="Helical" evidence="9">
    <location>
        <begin position="124"/>
        <end position="144"/>
    </location>
</feature>
<dbReference type="GO" id="GO:0015190">
    <property type="term" value="F:L-leucine transmembrane transporter activity"/>
    <property type="evidence" value="ECO:0007669"/>
    <property type="project" value="TreeGrafter"/>
</dbReference>
<feature type="transmembrane region" description="Helical" evidence="9">
    <location>
        <begin position="44"/>
        <end position="67"/>
    </location>
</feature>
<evidence type="ECO:0000256" key="6">
    <source>
        <dbReference type="ARBA" id="ARBA00022970"/>
    </source>
</evidence>
<dbReference type="Pfam" id="PF05525">
    <property type="entry name" value="Branch_AA_trans"/>
    <property type="match status" value="1"/>
</dbReference>
<keyword evidence="3" id="KW-0813">Transport</keyword>
<keyword evidence="6" id="KW-0029">Amino-acid transport</keyword>
<dbReference type="GO" id="GO:0015818">
    <property type="term" value="P:isoleucine transport"/>
    <property type="evidence" value="ECO:0007669"/>
    <property type="project" value="TreeGrafter"/>
</dbReference>
<feature type="transmembrane region" description="Helical" evidence="9">
    <location>
        <begin position="231"/>
        <end position="252"/>
    </location>
</feature>
<feature type="transmembrane region" description="Helical" evidence="9">
    <location>
        <begin position="322"/>
        <end position="345"/>
    </location>
</feature>
<name>C0W213_9ACTO</name>
<accession>C0W213</accession>
<evidence type="ECO:0000256" key="8">
    <source>
        <dbReference type="ARBA" id="ARBA00023136"/>
    </source>
</evidence>
<evidence type="ECO:0000256" key="1">
    <source>
        <dbReference type="ARBA" id="ARBA00004651"/>
    </source>
</evidence>
<feature type="transmembrane region" description="Helical" evidence="9">
    <location>
        <begin position="381"/>
        <end position="404"/>
    </location>
</feature>
<organism evidence="10 11">
    <name type="scientific">Gleimia coleocanis DSM 15436</name>
    <dbReference type="NCBI Taxonomy" id="525245"/>
    <lineage>
        <taxon>Bacteria</taxon>
        <taxon>Bacillati</taxon>
        <taxon>Actinomycetota</taxon>
        <taxon>Actinomycetes</taxon>
        <taxon>Actinomycetales</taxon>
        <taxon>Actinomycetaceae</taxon>
        <taxon>Gleimia</taxon>
    </lineage>
</organism>
<dbReference type="PANTHER" id="PTHR30588:SF0">
    <property type="entry name" value="BRANCHED-CHAIN AMINO ACID PERMEASE BRNQ"/>
    <property type="match status" value="1"/>
</dbReference>
<dbReference type="NCBIfam" id="TIGR00796">
    <property type="entry name" value="livcs"/>
    <property type="match status" value="1"/>
</dbReference>
<comment type="caution">
    <text evidence="10">The sequence shown here is derived from an EMBL/GenBank/DDBJ whole genome shotgun (WGS) entry which is preliminary data.</text>
</comment>
<evidence type="ECO:0000313" key="10">
    <source>
        <dbReference type="EMBL" id="EEH63227.1"/>
    </source>
</evidence>
<dbReference type="OrthoDB" id="9783920at2"/>
<feature type="transmembrane region" description="Helical" evidence="9">
    <location>
        <begin position="199"/>
        <end position="219"/>
    </location>
</feature>
<feature type="transmembrane region" description="Helical" evidence="9">
    <location>
        <begin position="7"/>
        <end position="32"/>
    </location>
</feature>
<evidence type="ECO:0000256" key="5">
    <source>
        <dbReference type="ARBA" id="ARBA00022692"/>
    </source>
</evidence>
<proteinExistence type="inferred from homology"/>
<dbReference type="EMBL" id="ACFG01000037">
    <property type="protein sequence ID" value="EEH63227.1"/>
    <property type="molecule type" value="Genomic_DNA"/>
</dbReference>
<dbReference type="AlphaFoldDB" id="C0W213"/>
<dbReference type="InterPro" id="IPR004685">
    <property type="entry name" value="Brnchd-chn_aa_trnsp_Livcs"/>
</dbReference>
<dbReference type="GO" id="GO:0005304">
    <property type="term" value="F:L-valine transmembrane transporter activity"/>
    <property type="evidence" value="ECO:0007669"/>
    <property type="project" value="TreeGrafter"/>
</dbReference>
<evidence type="ECO:0000256" key="9">
    <source>
        <dbReference type="SAM" id="Phobius"/>
    </source>
</evidence>
<keyword evidence="5 9" id="KW-0812">Transmembrane</keyword>
<dbReference type="HOGENOM" id="CLU_036807_0_1_11"/>
<comment type="subcellular location">
    <subcellularLocation>
        <location evidence="1">Cell membrane</location>
        <topology evidence="1">Multi-pass membrane protein</topology>
    </subcellularLocation>
</comment>
<evidence type="ECO:0000256" key="7">
    <source>
        <dbReference type="ARBA" id="ARBA00022989"/>
    </source>
</evidence>
<keyword evidence="7 9" id="KW-1133">Transmembrane helix</keyword>
<dbReference type="Proteomes" id="UP000010301">
    <property type="component" value="Unassembled WGS sequence"/>
</dbReference>
<keyword evidence="4" id="KW-1003">Cell membrane</keyword>
<evidence type="ECO:0000256" key="4">
    <source>
        <dbReference type="ARBA" id="ARBA00022475"/>
    </source>
</evidence>
<feature type="transmembrane region" description="Helical" evidence="9">
    <location>
        <begin position="285"/>
        <end position="310"/>
    </location>
</feature>
<keyword evidence="8 9" id="KW-0472">Membrane</keyword>